<dbReference type="EC" id="2.1.1.80" evidence="2"/>
<proteinExistence type="predicted"/>
<keyword evidence="5" id="KW-0949">S-adenosyl-L-methionine</keyword>
<evidence type="ECO:0000259" key="6">
    <source>
        <dbReference type="PROSITE" id="PS50123"/>
    </source>
</evidence>
<dbReference type="SUPFAM" id="SSF47757">
    <property type="entry name" value="Chemotaxis receptor methyltransferase CheR, N-terminal domain"/>
    <property type="match status" value="1"/>
</dbReference>
<sequence length="280" mass="31134">MIGSADFLALQKLLQDRCGMQLTSDKLYLVASRLGPVALKLGLKSVIDLMTELRVRPRENLVTAVIEAMVTHESLFFRDLKPFEQMSRIVLPDMMRSRASAKKLRIWSAACSSGQEPYSIAMQIREDFSHHPGWRWEIVGTDISDPILARAGSGAFSTFETGRGLSPERLARHFLPIPGHGHRVTDAVRSMVSFQRHNLLEPAAHLGQFDIVFCRNVLIYFDAPTKARALDLIARQMAPDGVLFLGSADSIIGVTTRFAPHPQERGMFRLAPAAPMARTA</sequence>
<dbReference type="PANTHER" id="PTHR24422:SF21">
    <property type="entry name" value="CHEMOTAXIS PROTEIN METHYLTRANSFERASE 1"/>
    <property type="match status" value="1"/>
</dbReference>
<dbReference type="InterPro" id="IPR029063">
    <property type="entry name" value="SAM-dependent_MTases_sf"/>
</dbReference>
<evidence type="ECO:0000256" key="3">
    <source>
        <dbReference type="ARBA" id="ARBA00022603"/>
    </source>
</evidence>
<dbReference type="InterPro" id="IPR050903">
    <property type="entry name" value="Bact_Chemotaxis_MeTrfase"/>
</dbReference>
<dbReference type="InterPro" id="IPR022641">
    <property type="entry name" value="CheR_N"/>
</dbReference>
<gene>
    <name evidence="7" type="primary">cheR</name>
    <name evidence="7" type="ORF">DF3PB_10023</name>
</gene>
<protein>
    <recommendedName>
        <fullName evidence="2">protein-glutamate O-methyltransferase</fullName>
        <ecNumber evidence="2">2.1.1.80</ecNumber>
    </recommendedName>
</protein>
<name>A0A380T8G1_9ZZZZ</name>
<dbReference type="EMBL" id="UIDG01000001">
    <property type="protein sequence ID" value="SUS03270.1"/>
    <property type="molecule type" value="Genomic_DNA"/>
</dbReference>
<evidence type="ECO:0000256" key="4">
    <source>
        <dbReference type="ARBA" id="ARBA00022679"/>
    </source>
</evidence>
<feature type="domain" description="CheR-type methyltransferase" evidence="6">
    <location>
        <begin position="1"/>
        <end position="280"/>
    </location>
</feature>
<dbReference type="Pfam" id="PF03705">
    <property type="entry name" value="CheR_N"/>
    <property type="match status" value="1"/>
</dbReference>
<comment type="catalytic activity">
    <reaction evidence="1">
        <text>L-glutamyl-[protein] + S-adenosyl-L-methionine = [protein]-L-glutamate 5-O-methyl ester + S-adenosyl-L-homocysteine</text>
        <dbReference type="Rhea" id="RHEA:24452"/>
        <dbReference type="Rhea" id="RHEA-COMP:10208"/>
        <dbReference type="Rhea" id="RHEA-COMP:10311"/>
        <dbReference type="ChEBI" id="CHEBI:29973"/>
        <dbReference type="ChEBI" id="CHEBI:57856"/>
        <dbReference type="ChEBI" id="CHEBI:59789"/>
        <dbReference type="ChEBI" id="CHEBI:82795"/>
        <dbReference type="EC" id="2.1.1.80"/>
    </reaction>
</comment>
<evidence type="ECO:0000313" key="7">
    <source>
        <dbReference type="EMBL" id="SUS03270.1"/>
    </source>
</evidence>
<dbReference type="GO" id="GO:0008983">
    <property type="term" value="F:protein-glutamate O-methyltransferase activity"/>
    <property type="evidence" value="ECO:0007669"/>
    <property type="project" value="UniProtKB-EC"/>
</dbReference>
<dbReference type="SMART" id="SM00138">
    <property type="entry name" value="MeTrc"/>
    <property type="match status" value="1"/>
</dbReference>
<keyword evidence="3 7" id="KW-0489">Methyltransferase</keyword>
<dbReference type="SUPFAM" id="SSF53335">
    <property type="entry name" value="S-adenosyl-L-methionine-dependent methyltransferases"/>
    <property type="match status" value="1"/>
</dbReference>
<dbReference type="InterPro" id="IPR022642">
    <property type="entry name" value="CheR_C"/>
</dbReference>
<dbReference type="InterPro" id="IPR000780">
    <property type="entry name" value="CheR_MeTrfase"/>
</dbReference>
<dbReference type="InterPro" id="IPR036804">
    <property type="entry name" value="CheR_N_sf"/>
</dbReference>
<evidence type="ECO:0000256" key="5">
    <source>
        <dbReference type="ARBA" id="ARBA00022691"/>
    </source>
</evidence>
<dbReference type="PRINTS" id="PR00996">
    <property type="entry name" value="CHERMTFRASE"/>
</dbReference>
<dbReference type="PANTHER" id="PTHR24422">
    <property type="entry name" value="CHEMOTAXIS PROTEIN METHYLTRANSFERASE"/>
    <property type="match status" value="1"/>
</dbReference>
<dbReference type="Pfam" id="PF01739">
    <property type="entry name" value="CheR"/>
    <property type="match status" value="1"/>
</dbReference>
<dbReference type="Gene3D" id="3.40.50.150">
    <property type="entry name" value="Vaccinia Virus protein VP39"/>
    <property type="match status" value="1"/>
</dbReference>
<reference evidence="7" key="1">
    <citation type="submission" date="2018-07" db="EMBL/GenBank/DDBJ databases">
        <authorList>
            <person name="Quirk P.G."/>
            <person name="Krulwich T.A."/>
        </authorList>
    </citation>
    <scope>NUCLEOTIDE SEQUENCE</scope>
</reference>
<accession>A0A380T8G1</accession>
<dbReference type="GO" id="GO:0032259">
    <property type="term" value="P:methylation"/>
    <property type="evidence" value="ECO:0007669"/>
    <property type="project" value="UniProtKB-KW"/>
</dbReference>
<evidence type="ECO:0000256" key="2">
    <source>
        <dbReference type="ARBA" id="ARBA00012534"/>
    </source>
</evidence>
<dbReference type="AlphaFoldDB" id="A0A380T8G1"/>
<dbReference type="Gene3D" id="1.10.155.10">
    <property type="entry name" value="Chemotaxis receptor methyltransferase CheR, N-terminal domain"/>
    <property type="match status" value="1"/>
</dbReference>
<evidence type="ECO:0000256" key="1">
    <source>
        <dbReference type="ARBA" id="ARBA00001541"/>
    </source>
</evidence>
<organism evidence="7">
    <name type="scientific">metagenome</name>
    <dbReference type="NCBI Taxonomy" id="256318"/>
    <lineage>
        <taxon>unclassified sequences</taxon>
        <taxon>metagenomes</taxon>
    </lineage>
</organism>
<keyword evidence="4 7" id="KW-0808">Transferase</keyword>
<dbReference type="PROSITE" id="PS50123">
    <property type="entry name" value="CHER"/>
    <property type="match status" value="1"/>
</dbReference>